<keyword evidence="3" id="KW-0325">Glycoprotein</keyword>
<proteinExistence type="predicted"/>
<comment type="subcellular location">
    <subcellularLocation>
        <location evidence="1">Secreted</location>
    </subcellularLocation>
</comment>
<feature type="domain" description="MGT5A-like N-terminal" evidence="4">
    <location>
        <begin position="14"/>
        <end position="84"/>
    </location>
</feature>
<comment type="caution">
    <text evidence="5">The sequence shown here is derived from an EMBL/GenBank/DDBJ whole genome shotgun (WGS) entry which is preliminary data.</text>
</comment>
<reference evidence="5" key="2">
    <citation type="submission" date="2020-11" db="EMBL/GenBank/DDBJ databases">
        <authorList>
            <person name="McCartney M.A."/>
            <person name="Auch B."/>
            <person name="Kono T."/>
            <person name="Mallez S."/>
            <person name="Becker A."/>
            <person name="Gohl D.M."/>
            <person name="Silverstein K.A.T."/>
            <person name="Koren S."/>
            <person name="Bechman K.B."/>
            <person name="Herman A."/>
            <person name="Abrahante J.E."/>
            <person name="Garbe J."/>
        </authorList>
    </citation>
    <scope>NUCLEOTIDE SEQUENCE</scope>
    <source>
        <strain evidence="5">Duluth1</strain>
        <tissue evidence="5">Whole animal</tissue>
    </source>
</reference>
<keyword evidence="2" id="KW-0964">Secreted</keyword>
<accession>A0A9D4IAN6</accession>
<reference evidence="5" key="1">
    <citation type="journal article" date="2019" name="bioRxiv">
        <title>The Genome of the Zebra Mussel, Dreissena polymorpha: A Resource for Invasive Species Research.</title>
        <authorList>
            <person name="McCartney M.A."/>
            <person name="Auch B."/>
            <person name="Kono T."/>
            <person name="Mallez S."/>
            <person name="Zhang Y."/>
            <person name="Obille A."/>
            <person name="Becker A."/>
            <person name="Abrahante J.E."/>
            <person name="Garbe J."/>
            <person name="Badalamenti J.P."/>
            <person name="Herman A."/>
            <person name="Mangelson H."/>
            <person name="Liachko I."/>
            <person name="Sullivan S."/>
            <person name="Sone E.D."/>
            <person name="Koren S."/>
            <person name="Silverstein K.A.T."/>
            <person name="Beckman K.B."/>
            <person name="Gohl D.M."/>
        </authorList>
    </citation>
    <scope>NUCLEOTIDE SEQUENCE</scope>
    <source>
        <strain evidence="5">Duluth1</strain>
        <tissue evidence="5">Whole animal</tissue>
    </source>
</reference>
<sequence length="91" mass="10551">MACKLFKLPRRQWLLLLLVALVLWGLLIVNINIGIVSNHDSGRLKNEVIRLSERYIRALARDNDGVVDGPYAGRFTAYDLKKTMLFYWRTS</sequence>
<evidence type="ECO:0000313" key="5">
    <source>
        <dbReference type="EMBL" id="KAH3754585.1"/>
    </source>
</evidence>
<protein>
    <recommendedName>
        <fullName evidence="4">MGT5A-like N-terminal domain-containing protein</fullName>
    </recommendedName>
</protein>
<dbReference type="GO" id="GO:0005576">
    <property type="term" value="C:extracellular region"/>
    <property type="evidence" value="ECO:0007669"/>
    <property type="project" value="UniProtKB-SubCell"/>
</dbReference>
<keyword evidence="6" id="KW-1185">Reference proteome</keyword>
<evidence type="ECO:0000259" key="4">
    <source>
        <dbReference type="Pfam" id="PF15027"/>
    </source>
</evidence>
<evidence type="ECO:0000256" key="3">
    <source>
        <dbReference type="ARBA" id="ARBA00023180"/>
    </source>
</evidence>
<dbReference type="Pfam" id="PF15027">
    <property type="entry name" value="MGT5A_N"/>
    <property type="match status" value="1"/>
</dbReference>
<organism evidence="5 6">
    <name type="scientific">Dreissena polymorpha</name>
    <name type="common">Zebra mussel</name>
    <name type="synonym">Mytilus polymorpha</name>
    <dbReference type="NCBI Taxonomy" id="45954"/>
    <lineage>
        <taxon>Eukaryota</taxon>
        <taxon>Metazoa</taxon>
        <taxon>Spiralia</taxon>
        <taxon>Lophotrochozoa</taxon>
        <taxon>Mollusca</taxon>
        <taxon>Bivalvia</taxon>
        <taxon>Autobranchia</taxon>
        <taxon>Heteroconchia</taxon>
        <taxon>Euheterodonta</taxon>
        <taxon>Imparidentia</taxon>
        <taxon>Neoheterodontei</taxon>
        <taxon>Myida</taxon>
        <taxon>Dreissenoidea</taxon>
        <taxon>Dreissenidae</taxon>
        <taxon>Dreissena</taxon>
    </lineage>
</organism>
<name>A0A9D4IAN6_DREPO</name>
<evidence type="ECO:0000256" key="2">
    <source>
        <dbReference type="ARBA" id="ARBA00022525"/>
    </source>
</evidence>
<dbReference type="OrthoDB" id="2113294at2759"/>
<evidence type="ECO:0000313" key="6">
    <source>
        <dbReference type="Proteomes" id="UP000828390"/>
    </source>
</evidence>
<dbReference type="AlphaFoldDB" id="A0A9D4IAN6"/>
<gene>
    <name evidence="5" type="ORF">DPMN_189263</name>
</gene>
<evidence type="ECO:0000256" key="1">
    <source>
        <dbReference type="ARBA" id="ARBA00004613"/>
    </source>
</evidence>
<dbReference type="Proteomes" id="UP000828390">
    <property type="component" value="Unassembled WGS sequence"/>
</dbReference>
<dbReference type="EMBL" id="JAIWYP010000010">
    <property type="protein sequence ID" value="KAH3754585.1"/>
    <property type="molecule type" value="Genomic_DNA"/>
</dbReference>
<dbReference type="InterPro" id="IPR027833">
    <property type="entry name" value="MGT5A-like_N"/>
</dbReference>